<protein>
    <recommendedName>
        <fullName evidence="2">Fungal calcium binding protein domain-containing protein</fullName>
    </recommendedName>
</protein>
<dbReference type="Proteomes" id="UP001215280">
    <property type="component" value="Unassembled WGS sequence"/>
</dbReference>
<evidence type="ECO:0000259" key="2">
    <source>
        <dbReference type="Pfam" id="PF12192"/>
    </source>
</evidence>
<keyword evidence="4" id="KW-1185">Reference proteome</keyword>
<dbReference type="EMBL" id="JARJLG010000258">
    <property type="protein sequence ID" value="KAJ7722441.1"/>
    <property type="molecule type" value="Genomic_DNA"/>
</dbReference>
<comment type="caution">
    <text evidence="3">The sequence shown here is derived from an EMBL/GenBank/DDBJ whole genome shotgun (WGS) entry which is preliminary data.</text>
</comment>
<sequence>MQFSLVALLAVLATGAAAAPTPLVFRQTCDIASCVVDLAPSVVSCATAAAQVDLDPISDASCLIAAAKDVVELPASCNGCLAQFGISSAASSAAGTVEGGLSEAGSAITSGLSSLGSKISGLF</sequence>
<evidence type="ECO:0000313" key="3">
    <source>
        <dbReference type="EMBL" id="KAJ7722441.1"/>
    </source>
</evidence>
<feature type="chain" id="PRO_5042125516" description="Fungal calcium binding protein domain-containing protein" evidence="1">
    <location>
        <begin position="19"/>
        <end position="123"/>
    </location>
</feature>
<evidence type="ECO:0000256" key="1">
    <source>
        <dbReference type="SAM" id="SignalP"/>
    </source>
</evidence>
<dbReference type="InterPro" id="IPR022013">
    <property type="entry name" value="CBP"/>
</dbReference>
<gene>
    <name evidence="3" type="ORF">DFH07DRAFT_856958</name>
</gene>
<evidence type="ECO:0000313" key="4">
    <source>
        <dbReference type="Proteomes" id="UP001215280"/>
    </source>
</evidence>
<keyword evidence="1" id="KW-0732">Signal</keyword>
<reference evidence="3" key="1">
    <citation type="submission" date="2023-03" db="EMBL/GenBank/DDBJ databases">
        <title>Massive genome expansion in bonnet fungi (Mycena s.s.) driven by repeated elements and novel gene families across ecological guilds.</title>
        <authorList>
            <consortium name="Lawrence Berkeley National Laboratory"/>
            <person name="Harder C.B."/>
            <person name="Miyauchi S."/>
            <person name="Viragh M."/>
            <person name="Kuo A."/>
            <person name="Thoen E."/>
            <person name="Andreopoulos B."/>
            <person name="Lu D."/>
            <person name="Skrede I."/>
            <person name="Drula E."/>
            <person name="Henrissat B."/>
            <person name="Morin E."/>
            <person name="Kohler A."/>
            <person name="Barry K."/>
            <person name="LaButti K."/>
            <person name="Morin E."/>
            <person name="Salamov A."/>
            <person name="Lipzen A."/>
            <person name="Mereny Z."/>
            <person name="Hegedus B."/>
            <person name="Baldrian P."/>
            <person name="Stursova M."/>
            <person name="Weitz H."/>
            <person name="Taylor A."/>
            <person name="Grigoriev I.V."/>
            <person name="Nagy L.G."/>
            <person name="Martin F."/>
            <person name="Kauserud H."/>
        </authorList>
    </citation>
    <scope>NUCLEOTIDE SEQUENCE</scope>
    <source>
        <strain evidence="3">CBHHK188m</strain>
    </source>
</reference>
<feature type="signal peptide" evidence="1">
    <location>
        <begin position="1"/>
        <end position="18"/>
    </location>
</feature>
<proteinExistence type="predicted"/>
<accession>A0AAD7HKM5</accession>
<dbReference type="Gene3D" id="1.10.1740.120">
    <property type="match status" value="1"/>
</dbReference>
<dbReference type="AlphaFoldDB" id="A0AAD7HKM5"/>
<name>A0AAD7HKM5_9AGAR</name>
<organism evidence="3 4">
    <name type="scientific">Mycena maculata</name>
    <dbReference type="NCBI Taxonomy" id="230809"/>
    <lineage>
        <taxon>Eukaryota</taxon>
        <taxon>Fungi</taxon>
        <taxon>Dikarya</taxon>
        <taxon>Basidiomycota</taxon>
        <taxon>Agaricomycotina</taxon>
        <taxon>Agaricomycetes</taxon>
        <taxon>Agaricomycetidae</taxon>
        <taxon>Agaricales</taxon>
        <taxon>Marasmiineae</taxon>
        <taxon>Mycenaceae</taxon>
        <taxon>Mycena</taxon>
    </lineage>
</organism>
<dbReference type="Pfam" id="PF12192">
    <property type="entry name" value="CBP"/>
    <property type="match status" value="1"/>
</dbReference>
<feature type="domain" description="Fungal calcium binding protein" evidence="2">
    <location>
        <begin position="28"/>
        <end position="80"/>
    </location>
</feature>